<dbReference type="GO" id="GO:0008270">
    <property type="term" value="F:zinc ion binding"/>
    <property type="evidence" value="ECO:0007669"/>
    <property type="project" value="InterPro"/>
</dbReference>
<reference evidence="5" key="1">
    <citation type="journal article" date="2021" name="Nat. Commun.">
        <title>Genetic determinants of endophytism in the Arabidopsis root mycobiome.</title>
        <authorList>
            <person name="Mesny F."/>
            <person name="Miyauchi S."/>
            <person name="Thiergart T."/>
            <person name="Pickel B."/>
            <person name="Atanasova L."/>
            <person name="Karlsson M."/>
            <person name="Huettel B."/>
            <person name="Barry K.W."/>
            <person name="Haridas S."/>
            <person name="Chen C."/>
            <person name="Bauer D."/>
            <person name="Andreopoulos W."/>
            <person name="Pangilinan J."/>
            <person name="LaButti K."/>
            <person name="Riley R."/>
            <person name="Lipzen A."/>
            <person name="Clum A."/>
            <person name="Drula E."/>
            <person name="Henrissat B."/>
            <person name="Kohler A."/>
            <person name="Grigoriev I.V."/>
            <person name="Martin F.M."/>
            <person name="Hacquard S."/>
        </authorList>
    </citation>
    <scope>NUCLEOTIDE SEQUENCE</scope>
    <source>
        <strain evidence="5">MPI-CAGE-CH-0243</strain>
    </source>
</reference>
<dbReference type="Pfam" id="PF04082">
    <property type="entry name" value="Fungal_trans"/>
    <property type="match status" value="1"/>
</dbReference>
<feature type="region of interest" description="Disordered" evidence="3">
    <location>
        <begin position="568"/>
        <end position="624"/>
    </location>
</feature>
<comment type="caution">
    <text evidence="5">The sequence shown here is derived from an EMBL/GenBank/DDBJ whole genome shotgun (WGS) entry which is preliminary data.</text>
</comment>
<evidence type="ECO:0000259" key="4">
    <source>
        <dbReference type="PROSITE" id="PS50048"/>
    </source>
</evidence>
<dbReference type="OrthoDB" id="4132249at2759"/>
<dbReference type="GO" id="GO:0006351">
    <property type="term" value="P:DNA-templated transcription"/>
    <property type="evidence" value="ECO:0007669"/>
    <property type="project" value="InterPro"/>
</dbReference>
<dbReference type="SMART" id="SM00906">
    <property type="entry name" value="Fungal_trans"/>
    <property type="match status" value="1"/>
</dbReference>
<dbReference type="Proteomes" id="UP000700596">
    <property type="component" value="Unassembled WGS sequence"/>
</dbReference>
<dbReference type="InterPro" id="IPR036864">
    <property type="entry name" value="Zn2-C6_fun-type_DNA-bd_sf"/>
</dbReference>
<dbReference type="SMART" id="SM00066">
    <property type="entry name" value="GAL4"/>
    <property type="match status" value="1"/>
</dbReference>
<feature type="region of interest" description="Disordered" evidence="3">
    <location>
        <begin position="492"/>
        <end position="511"/>
    </location>
</feature>
<gene>
    <name evidence="5" type="ORF">B0J11DRAFT_291837</name>
</gene>
<dbReference type="InterPro" id="IPR001138">
    <property type="entry name" value="Zn2Cys6_DnaBD"/>
</dbReference>
<keyword evidence="1" id="KW-0479">Metal-binding</keyword>
<name>A0A9P9DXT2_9PLEO</name>
<dbReference type="Gene3D" id="4.10.240.10">
    <property type="entry name" value="Zn(2)-C6 fungal-type DNA-binding domain"/>
    <property type="match status" value="1"/>
</dbReference>
<organism evidence="5 6">
    <name type="scientific">Dendryphion nanum</name>
    <dbReference type="NCBI Taxonomy" id="256645"/>
    <lineage>
        <taxon>Eukaryota</taxon>
        <taxon>Fungi</taxon>
        <taxon>Dikarya</taxon>
        <taxon>Ascomycota</taxon>
        <taxon>Pezizomycotina</taxon>
        <taxon>Dothideomycetes</taxon>
        <taxon>Pleosporomycetidae</taxon>
        <taxon>Pleosporales</taxon>
        <taxon>Torulaceae</taxon>
        <taxon>Dendryphion</taxon>
    </lineage>
</organism>
<evidence type="ECO:0000313" key="6">
    <source>
        <dbReference type="Proteomes" id="UP000700596"/>
    </source>
</evidence>
<accession>A0A9P9DXT2</accession>
<dbReference type="InterPro" id="IPR007219">
    <property type="entry name" value="XnlR_reg_dom"/>
</dbReference>
<dbReference type="PANTHER" id="PTHR31668">
    <property type="entry name" value="GLUCOSE TRANSPORT TRANSCRIPTION REGULATOR RGT1-RELATED-RELATED"/>
    <property type="match status" value="1"/>
</dbReference>
<dbReference type="EMBL" id="JAGMWT010000006">
    <property type="protein sequence ID" value="KAH7127019.1"/>
    <property type="molecule type" value="Genomic_DNA"/>
</dbReference>
<dbReference type="CDD" id="cd12148">
    <property type="entry name" value="fungal_TF_MHR"/>
    <property type="match status" value="1"/>
</dbReference>
<dbReference type="AlphaFoldDB" id="A0A9P9DXT2"/>
<feature type="domain" description="Zn(2)-C6 fungal-type" evidence="4">
    <location>
        <begin position="14"/>
        <end position="45"/>
    </location>
</feature>
<dbReference type="PROSITE" id="PS50048">
    <property type="entry name" value="ZN2_CY6_FUNGAL_2"/>
    <property type="match status" value="1"/>
</dbReference>
<dbReference type="PANTHER" id="PTHR31668:SF20">
    <property type="entry name" value="ZN(II)2CYS6 TRANSCRIPTION FACTOR (EUROFUNG)"/>
    <property type="match status" value="1"/>
</dbReference>
<proteinExistence type="predicted"/>
<dbReference type="SUPFAM" id="SSF57701">
    <property type="entry name" value="Zn2/Cys6 DNA-binding domain"/>
    <property type="match status" value="1"/>
</dbReference>
<dbReference type="GO" id="GO:0003677">
    <property type="term" value="F:DNA binding"/>
    <property type="evidence" value="ECO:0007669"/>
    <property type="project" value="InterPro"/>
</dbReference>
<evidence type="ECO:0000256" key="1">
    <source>
        <dbReference type="ARBA" id="ARBA00022723"/>
    </source>
</evidence>
<dbReference type="CDD" id="cd00067">
    <property type="entry name" value="GAL4"/>
    <property type="match status" value="1"/>
</dbReference>
<dbReference type="GO" id="GO:0000981">
    <property type="term" value="F:DNA-binding transcription factor activity, RNA polymerase II-specific"/>
    <property type="evidence" value="ECO:0007669"/>
    <property type="project" value="InterPro"/>
</dbReference>
<sequence length="693" mass="75572">MSTTSSSSAPVKRACDSCHRRKVKCIGEGTNPCKNCVSAGLACTYNAIPQKKGPKGSRAKVLSELRENQRQSQLAGGFVPELGFDGRALPASYARTPGLLPQGLVESCVEFFFANVYPSQPVLHRQRAQDTVMSIEHSTEAYCMITALCAYVMIQSNMNVSPTLLPRPEMAQMSAVSVGHMLLEEAVRVRKGLDYLENPTHISVLTSWFCYGSYFGLGRDNTAWSFLREATTQAQLLGMHDEETYKNDPLDISRRRVLFWLLFVTERTHALHKHRPISLYPTIHPPALDELASDRPIAVGLELLINLYKPFDDTFFSVWNKIRPHANPTWLAQLQTQLSEALPPYLECTEIQAVDLRVSQQWLRTMVWQLCVSQGLVSSVAADTGMTFKYPIEISRDLLSLTHQFSQQAMEAHGVGLIEKLFDIACCLTDVVACIPFSPDAFALGPRDYVSRFLTLFSALRGGQTRYLPLLLAKVSDVLPNLPLPRSINASHLPTSMGMSPGGLGTVPSNAADDLSSLSTISSPSYPSTELIRQLAAQTGAQLPFSASHSSLLHAPSSRVEDLSLYDTSAPHSTHSSGSTPISQSATPGPYEPSPGQSRSQMPAQPHPVQVPSSHSHQHMQSHHISVNPTAYDPRFTVQGFPVDPSMVFKQEDATEAAAHMQGPPGSIYAQGSSARGGGISHSRGHHGGGYAG</sequence>
<dbReference type="Pfam" id="PF00172">
    <property type="entry name" value="Zn_clus"/>
    <property type="match status" value="1"/>
</dbReference>
<feature type="region of interest" description="Disordered" evidence="3">
    <location>
        <begin position="657"/>
        <end position="693"/>
    </location>
</feature>
<dbReference type="PROSITE" id="PS00463">
    <property type="entry name" value="ZN2_CY6_FUNGAL_1"/>
    <property type="match status" value="1"/>
</dbReference>
<evidence type="ECO:0000256" key="3">
    <source>
        <dbReference type="SAM" id="MobiDB-lite"/>
    </source>
</evidence>
<evidence type="ECO:0000256" key="2">
    <source>
        <dbReference type="ARBA" id="ARBA00023242"/>
    </source>
</evidence>
<evidence type="ECO:0000313" key="5">
    <source>
        <dbReference type="EMBL" id="KAH7127019.1"/>
    </source>
</evidence>
<dbReference type="InterPro" id="IPR050797">
    <property type="entry name" value="Carb_Metab_Trans_Reg"/>
</dbReference>
<keyword evidence="6" id="KW-1185">Reference proteome</keyword>
<protein>
    <recommendedName>
        <fullName evidence="4">Zn(2)-C6 fungal-type domain-containing protein</fullName>
    </recommendedName>
</protein>
<feature type="compositionally biased region" description="Polar residues" evidence="3">
    <location>
        <begin position="568"/>
        <end position="587"/>
    </location>
</feature>
<keyword evidence="2" id="KW-0539">Nucleus</keyword>